<dbReference type="Gene3D" id="1.10.10.10">
    <property type="entry name" value="Winged helix-like DNA-binding domain superfamily/Winged helix DNA-binding domain"/>
    <property type="match status" value="1"/>
</dbReference>
<dbReference type="PANTHER" id="PTHR46617:SF3">
    <property type="entry name" value="FORKHEAD BOX PROTEIN G1"/>
    <property type="match status" value="1"/>
</dbReference>
<dbReference type="InterPro" id="IPR047208">
    <property type="entry name" value="FOXG1"/>
</dbReference>
<keyword evidence="6" id="KW-1185">Reference proteome</keyword>
<feature type="compositionally biased region" description="Basic and acidic residues" evidence="3">
    <location>
        <begin position="223"/>
        <end position="236"/>
    </location>
</feature>
<protein>
    <recommendedName>
        <fullName evidence="4">Fork-head domain-containing protein</fullName>
    </recommendedName>
</protein>
<dbReference type="PROSITE" id="PS00658">
    <property type="entry name" value="FORK_HEAD_2"/>
    <property type="match status" value="1"/>
</dbReference>
<comment type="subcellular location">
    <subcellularLocation>
        <location evidence="2">Nucleus</location>
    </subcellularLocation>
</comment>
<dbReference type="SUPFAM" id="SSF46785">
    <property type="entry name" value="Winged helix' DNA-binding domain"/>
    <property type="match status" value="1"/>
</dbReference>
<feature type="non-terminal residue" evidence="5">
    <location>
        <position position="330"/>
    </location>
</feature>
<dbReference type="GO" id="GO:0003700">
    <property type="term" value="F:DNA-binding transcription factor activity"/>
    <property type="evidence" value="ECO:0007669"/>
    <property type="project" value="InterPro"/>
</dbReference>
<evidence type="ECO:0000256" key="3">
    <source>
        <dbReference type="SAM" id="MobiDB-lite"/>
    </source>
</evidence>
<comment type="caution">
    <text evidence="5">The sequence shown here is derived from an EMBL/GenBank/DDBJ whole genome shotgun (WGS) entry which is preliminary data.</text>
</comment>
<evidence type="ECO:0000313" key="5">
    <source>
        <dbReference type="EMBL" id="CAG5116853.1"/>
    </source>
</evidence>
<feature type="region of interest" description="Disordered" evidence="3">
    <location>
        <begin position="175"/>
        <end position="271"/>
    </location>
</feature>
<dbReference type="InterPro" id="IPR018122">
    <property type="entry name" value="TF_fork_head_CS_1"/>
</dbReference>
<reference evidence="5" key="1">
    <citation type="submission" date="2021-04" db="EMBL/GenBank/DDBJ databases">
        <authorList>
            <consortium name="Molecular Ecology Group"/>
        </authorList>
    </citation>
    <scope>NUCLEOTIDE SEQUENCE</scope>
</reference>
<feature type="compositionally biased region" description="Basic and acidic residues" evidence="3">
    <location>
        <begin position="242"/>
        <end position="270"/>
    </location>
</feature>
<dbReference type="InterPro" id="IPR030456">
    <property type="entry name" value="TF_fork_head_CS_2"/>
</dbReference>
<gene>
    <name evidence="5" type="ORF">CUNI_LOCUS2411</name>
</gene>
<dbReference type="InterPro" id="IPR001766">
    <property type="entry name" value="Fork_head_dom"/>
</dbReference>
<dbReference type="PROSITE" id="PS50039">
    <property type="entry name" value="FORK_HEAD_3"/>
    <property type="match status" value="1"/>
</dbReference>
<dbReference type="GO" id="GO:0005634">
    <property type="term" value="C:nucleus"/>
    <property type="evidence" value="ECO:0007669"/>
    <property type="project" value="UniProtKB-SubCell"/>
</dbReference>
<evidence type="ECO:0000256" key="1">
    <source>
        <dbReference type="ARBA" id="ARBA00023125"/>
    </source>
</evidence>
<dbReference type="EMBL" id="CAJHNH020000312">
    <property type="protein sequence ID" value="CAG5116853.1"/>
    <property type="molecule type" value="Genomic_DNA"/>
</dbReference>
<evidence type="ECO:0000313" key="6">
    <source>
        <dbReference type="Proteomes" id="UP000678393"/>
    </source>
</evidence>
<organism evidence="5 6">
    <name type="scientific">Candidula unifasciata</name>
    <dbReference type="NCBI Taxonomy" id="100452"/>
    <lineage>
        <taxon>Eukaryota</taxon>
        <taxon>Metazoa</taxon>
        <taxon>Spiralia</taxon>
        <taxon>Lophotrochozoa</taxon>
        <taxon>Mollusca</taxon>
        <taxon>Gastropoda</taxon>
        <taxon>Heterobranchia</taxon>
        <taxon>Euthyneura</taxon>
        <taxon>Panpulmonata</taxon>
        <taxon>Eupulmonata</taxon>
        <taxon>Stylommatophora</taxon>
        <taxon>Helicina</taxon>
        <taxon>Helicoidea</taxon>
        <taxon>Geomitridae</taxon>
        <taxon>Candidula</taxon>
    </lineage>
</organism>
<name>A0A8S3YI04_9EUPU</name>
<dbReference type="InterPro" id="IPR036390">
    <property type="entry name" value="WH_DNA-bd_sf"/>
</dbReference>
<dbReference type="InterPro" id="IPR036388">
    <property type="entry name" value="WH-like_DNA-bd_sf"/>
</dbReference>
<dbReference type="GO" id="GO:0006357">
    <property type="term" value="P:regulation of transcription by RNA polymerase II"/>
    <property type="evidence" value="ECO:0007669"/>
    <property type="project" value="TreeGrafter"/>
</dbReference>
<sequence length="330" mass="37286">MLQEKRIEIMDKPKSGNPFSISRVLADDFGKNLKSSLPVIRSSQPSSPDIANDFPLSQSALNLPSTFSNNNYKGALDKMSFPHHSELYRLVDCHSALLMSHVTESTSVKLNNGRVSSFGDSKLTAQNLSNGRVKMSPISPVSEPDTPKLHNVQIHDCQQDLTEFTKSLLEKHSTEYQHSNEAADSVEQRSYCSSPGSLDDSLFDKEDQNNNSDVDIDDEVDETEHPDYSKASESGDKTPNPDLDKDPEKKEIGVKNENNSKTEEDKKNEKPPFSYNALIMMAIRSSPEKRMTLSQIYEFITKNFPYYRDNKQGWQNSIRHNLSLNKCFLK</sequence>
<feature type="domain" description="Fork-head" evidence="4">
    <location>
        <begin position="270"/>
        <end position="330"/>
    </location>
</feature>
<dbReference type="FunFam" id="1.10.10.10:FF:000135">
    <property type="entry name" value="forkhead box protein G1"/>
    <property type="match status" value="1"/>
</dbReference>
<keyword evidence="1 2" id="KW-0238">DNA-binding</keyword>
<dbReference type="Proteomes" id="UP000678393">
    <property type="component" value="Unassembled WGS sequence"/>
</dbReference>
<dbReference type="Pfam" id="PF00250">
    <property type="entry name" value="Forkhead"/>
    <property type="match status" value="1"/>
</dbReference>
<dbReference type="PROSITE" id="PS00657">
    <property type="entry name" value="FORK_HEAD_1"/>
    <property type="match status" value="1"/>
</dbReference>
<feature type="compositionally biased region" description="Polar residues" evidence="3">
    <location>
        <begin position="176"/>
        <end position="196"/>
    </location>
</feature>
<evidence type="ECO:0000256" key="2">
    <source>
        <dbReference type="PROSITE-ProRule" id="PRU00089"/>
    </source>
</evidence>
<dbReference type="GO" id="GO:1990837">
    <property type="term" value="F:sequence-specific double-stranded DNA binding"/>
    <property type="evidence" value="ECO:0007669"/>
    <property type="project" value="TreeGrafter"/>
</dbReference>
<feature type="DNA-binding region" description="Fork-head" evidence="2">
    <location>
        <begin position="270"/>
        <end position="330"/>
    </location>
</feature>
<keyword evidence="2" id="KW-0539">Nucleus</keyword>
<dbReference type="SMART" id="SM00339">
    <property type="entry name" value="FH"/>
    <property type="match status" value="1"/>
</dbReference>
<dbReference type="OrthoDB" id="6230630at2759"/>
<feature type="region of interest" description="Disordered" evidence="3">
    <location>
        <begin position="128"/>
        <end position="148"/>
    </location>
</feature>
<dbReference type="AlphaFoldDB" id="A0A8S3YI04"/>
<proteinExistence type="predicted"/>
<dbReference type="PANTHER" id="PTHR46617">
    <property type="entry name" value="FORKHEAD BOX PROTEIN G1"/>
    <property type="match status" value="1"/>
</dbReference>
<dbReference type="PRINTS" id="PR00053">
    <property type="entry name" value="FORKHEAD"/>
</dbReference>
<evidence type="ECO:0000259" key="4">
    <source>
        <dbReference type="PROSITE" id="PS50039"/>
    </source>
</evidence>
<accession>A0A8S3YI04</accession>